<name>A0A165DDG9_9APHY</name>
<dbReference type="OrthoDB" id="3227556at2759"/>
<dbReference type="InParanoid" id="A0A165DDG9"/>
<keyword evidence="3" id="KW-1185">Reference proteome</keyword>
<proteinExistence type="predicted"/>
<protein>
    <submittedName>
        <fullName evidence="2">Uncharacterized protein</fullName>
    </submittedName>
</protein>
<dbReference type="EMBL" id="KV427635">
    <property type="protein sequence ID" value="KZT04631.1"/>
    <property type="molecule type" value="Genomic_DNA"/>
</dbReference>
<dbReference type="Proteomes" id="UP000076871">
    <property type="component" value="Unassembled WGS sequence"/>
</dbReference>
<reference evidence="2 3" key="1">
    <citation type="journal article" date="2016" name="Mol. Biol. Evol.">
        <title>Comparative Genomics of Early-Diverging Mushroom-Forming Fungi Provides Insights into the Origins of Lignocellulose Decay Capabilities.</title>
        <authorList>
            <person name="Nagy L.G."/>
            <person name="Riley R."/>
            <person name="Tritt A."/>
            <person name="Adam C."/>
            <person name="Daum C."/>
            <person name="Floudas D."/>
            <person name="Sun H."/>
            <person name="Yadav J.S."/>
            <person name="Pangilinan J."/>
            <person name="Larsson K.H."/>
            <person name="Matsuura K."/>
            <person name="Barry K."/>
            <person name="Labutti K."/>
            <person name="Kuo R."/>
            <person name="Ohm R.A."/>
            <person name="Bhattacharya S.S."/>
            <person name="Shirouzu T."/>
            <person name="Yoshinaga Y."/>
            <person name="Martin F.M."/>
            <person name="Grigoriev I.V."/>
            <person name="Hibbett D.S."/>
        </authorList>
    </citation>
    <scope>NUCLEOTIDE SEQUENCE [LARGE SCALE GENOMIC DNA]</scope>
    <source>
        <strain evidence="2 3">93-53</strain>
    </source>
</reference>
<dbReference type="GeneID" id="63826323"/>
<evidence type="ECO:0000256" key="1">
    <source>
        <dbReference type="SAM" id="MobiDB-lite"/>
    </source>
</evidence>
<feature type="region of interest" description="Disordered" evidence="1">
    <location>
        <begin position="30"/>
        <end position="49"/>
    </location>
</feature>
<sequence>MSSKAKPNPLPLSDTLRDLALLRAADCDLSSALPPPITSNQSAASLEEGTVYESVERSYEFVREARAVMRLLGREEVEKQGARLEEVRSGLEDVLHGLEGQ</sequence>
<gene>
    <name evidence="2" type="ORF">LAESUDRAFT_727805</name>
</gene>
<evidence type="ECO:0000313" key="3">
    <source>
        <dbReference type="Proteomes" id="UP000076871"/>
    </source>
</evidence>
<organism evidence="2 3">
    <name type="scientific">Laetiporus sulphureus 93-53</name>
    <dbReference type="NCBI Taxonomy" id="1314785"/>
    <lineage>
        <taxon>Eukaryota</taxon>
        <taxon>Fungi</taxon>
        <taxon>Dikarya</taxon>
        <taxon>Basidiomycota</taxon>
        <taxon>Agaricomycotina</taxon>
        <taxon>Agaricomycetes</taxon>
        <taxon>Polyporales</taxon>
        <taxon>Laetiporus</taxon>
    </lineage>
</organism>
<dbReference type="AlphaFoldDB" id="A0A165DDG9"/>
<accession>A0A165DDG9</accession>
<dbReference type="RefSeq" id="XP_040762371.1">
    <property type="nucleotide sequence ID" value="XM_040909294.1"/>
</dbReference>
<evidence type="ECO:0000313" key="2">
    <source>
        <dbReference type="EMBL" id="KZT04631.1"/>
    </source>
</evidence>